<dbReference type="InterPro" id="IPR029419">
    <property type="entry name" value="Arg_succ_lyase_C"/>
</dbReference>
<proteinExistence type="predicted"/>
<dbReference type="PRINTS" id="PR00149">
    <property type="entry name" value="FUMRATELYASE"/>
</dbReference>
<dbReference type="Gene3D" id="1.10.40.30">
    <property type="entry name" value="Fumarase/aspartase (C-terminal domain)"/>
    <property type="match status" value="1"/>
</dbReference>
<feature type="domain" description="Fumarate lyase N-terminal" evidence="6">
    <location>
        <begin position="106"/>
        <end position="298"/>
    </location>
</feature>
<protein>
    <recommendedName>
        <fullName evidence="2">argininosuccinate lyase</fullName>
        <ecNumber evidence="2">4.3.2.1</ecNumber>
    </recommendedName>
</protein>
<dbReference type="Pfam" id="PF00206">
    <property type="entry name" value="Lyase_1"/>
    <property type="match status" value="1"/>
</dbReference>
<feature type="chain" id="PRO_5011652567" description="argininosuccinate lyase" evidence="5">
    <location>
        <begin position="31"/>
        <end position="506"/>
    </location>
</feature>
<dbReference type="Pfam" id="PF14698">
    <property type="entry name" value="ASL_C2"/>
    <property type="match status" value="1"/>
</dbReference>
<keyword evidence="3" id="KW-0055">Arginine biosynthesis</keyword>
<dbReference type="PANTHER" id="PTHR43814">
    <property type="entry name" value="ARGININOSUCCINATE LYASE"/>
    <property type="match status" value="1"/>
</dbReference>
<dbReference type="PRINTS" id="PR00145">
    <property type="entry name" value="ARGSUCLYASE"/>
</dbReference>
<keyword evidence="3" id="KW-0028">Amino-acid biosynthesis</keyword>
<dbReference type="AlphaFoldDB" id="A0A1I1Z6R0"/>
<keyword evidence="9" id="KW-1185">Reference proteome</keyword>
<name>A0A1I1Z6R0_9FIRM</name>
<dbReference type="SUPFAM" id="SSF48557">
    <property type="entry name" value="L-aspartase-like"/>
    <property type="match status" value="1"/>
</dbReference>
<evidence type="ECO:0000256" key="5">
    <source>
        <dbReference type="SAM" id="SignalP"/>
    </source>
</evidence>
<evidence type="ECO:0000259" key="7">
    <source>
        <dbReference type="Pfam" id="PF14698"/>
    </source>
</evidence>
<organism evidence="8 9">
    <name type="scientific">Succiniclasticum ruminis DSM 9236</name>
    <dbReference type="NCBI Taxonomy" id="1123323"/>
    <lineage>
        <taxon>Bacteria</taxon>
        <taxon>Bacillati</taxon>
        <taxon>Bacillota</taxon>
        <taxon>Negativicutes</taxon>
        <taxon>Acidaminococcales</taxon>
        <taxon>Acidaminococcaceae</taxon>
        <taxon>Succiniclasticum</taxon>
    </lineage>
</organism>
<feature type="domain" description="Argininosuccinate lyase C-terminal" evidence="7">
    <location>
        <begin position="375"/>
        <end position="424"/>
    </location>
</feature>
<dbReference type="InterPro" id="IPR008948">
    <property type="entry name" value="L-Aspartase-like"/>
</dbReference>
<reference evidence="8 9" key="1">
    <citation type="submission" date="2016-10" db="EMBL/GenBank/DDBJ databases">
        <authorList>
            <person name="de Groot N.N."/>
        </authorList>
    </citation>
    <scope>NUCLEOTIDE SEQUENCE [LARGE SCALE GENOMIC DNA]</scope>
    <source>
        <strain evidence="8 9">DSM 9236</strain>
    </source>
</reference>
<dbReference type="Proteomes" id="UP000198896">
    <property type="component" value="Unassembled WGS sequence"/>
</dbReference>
<dbReference type="RefSeq" id="WP_218149496.1">
    <property type="nucleotide sequence ID" value="NZ_FONL01000003.1"/>
</dbReference>
<dbReference type="EMBL" id="FONL01000003">
    <property type="protein sequence ID" value="SFE27367.1"/>
    <property type="molecule type" value="Genomic_DNA"/>
</dbReference>
<dbReference type="InterPro" id="IPR022761">
    <property type="entry name" value="Fumarate_lyase_N"/>
</dbReference>
<evidence type="ECO:0000256" key="1">
    <source>
        <dbReference type="ARBA" id="ARBA00004941"/>
    </source>
</evidence>
<dbReference type="Gene3D" id="1.10.275.10">
    <property type="entry name" value="Fumarase/aspartase (N-terminal domain)"/>
    <property type="match status" value="1"/>
</dbReference>
<dbReference type="GO" id="GO:0005829">
    <property type="term" value="C:cytosol"/>
    <property type="evidence" value="ECO:0007669"/>
    <property type="project" value="TreeGrafter"/>
</dbReference>
<keyword evidence="4 8" id="KW-0456">Lyase</keyword>
<dbReference type="InterPro" id="IPR024083">
    <property type="entry name" value="Fumarase/histidase_N"/>
</dbReference>
<evidence type="ECO:0000256" key="3">
    <source>
        <dbReference type="ARBA" id="ARBA00022571"/>
    </source>
</evidence>
<dbReference type="STRING" id="1123323.SAMN05216245_103161"/>
<dbReference type="InterPro" id="IPR000362">
    <property type="entry name" value="Fumarate_lyase_fam"/>
</dbReference>
<sequence>MKKHTLKKMFLMLPLLGILGGAYFPEPAEAAEPWPPRDNFFWLGQINKASDIINTDENLLTKEEGRRFAAAIQKVLDAGNTKGAERPTVVITFEPLLIKAGGPDITKIHAGRSSQDMLTTVSILMQREQLLELSAALNRMTETLLNLAKAHEGTLIPNYTNGVQAQPNSLGHFLLAYVDAYERDQERVKEYYKRLNRSPMGATVLNGTGWPLNRDRMASYLGFDGIAYNTYDAGQVFPQEAPIEMGSIASSIAIHTTSLIQEIMQQYAQPRPWILLQEGNGNTYVSSAMPQKRNPGILNRCRTDSSTLLGLAVGEAFRAHNIPAGMADGRIRGTDSIVKKTTSVVNQVDRILQVLDIRPERALEELNLDWTCSQEIADVMMRKHNIPFRSGHHFASEIVTYARARDITPVDFTYDQAREVYQNVAAADASLPKELPLTPEELQEAKDPAAIIRNRAVKGGPQHSEMVIMFSKVRKVLDNNTAWQKNAADKVKNAELKLNEDFIKML</sequence>
<gene>
    <name evidence="8" type="ORF">SAMN05216245_103161</name>
</gene>
<evidence type="ECO:0000256" key="2">
    <source>
        <dbReference type="ARBA" id="ARBA00012338"/>
    </source>
</evidence>
<keyword evidence="5" id="KW-0732">Signal</keyword>
<dbReference type="GO" id="GO:0004056">
    <property type="term" value="F:argininosuccinate lyase activity"/>
    <property type="evidence" value="ECO:0007669"/>
    <property type="project" value="UniProtKB-EC"/>
</dbReference>
<evidence type="ECO:0000313" key="9">
    <source>
        <dbReference type="Proteomes" id="UP000198896"/>
    </source>
</evidence>
<dbReference type="UniPathway" id="UPA00068">
    <property type="reaction ID" value="UER00114"/>
</dbReference>
<dbReference type="InterPro" id="IPR009049">
    <property type="entry name" value="Argininosuccinate_lyase"/>
</dbReference>
<dbReference type="EC" id="4.3.2.1" evidence="2"/>
<feature type="signal peptide" evidence="5">
    <location>
        <begin position="1"/>
        <end position="30"/>
    </location>
</feature>
<evidence type="ECO:0000259" key="6">
    <source>
        <dbReference type="Pfam" id="PF00206"/>
    </source>
</evidence>
<comment type="pathway">
    <text evidence="1">Amino-acid biosynthesis; L-arginine biosynthesis; L-arginine from L-ornithine and carbamoyl phosphate: step 3/3.</text>
</comment>
<dbReference type="GO" id="GO:0042450">
    <property type="term" value="P:L-arginine biosynthetic process via ornithine"/>
    <property type="evidence" value="ECO:0007669"/>
    <property type="project" value="InterPro"/>
</dbReference>
<dbReference type="PANTHER" id="PTHR43814:SF1">
    <property type="entry name" value="ARGININOSUCCINATE LYASE"/>
    <property type="match status" value="1"/>
</dbReference>
<evidence type="ECO:0000256" key="4">
    <source>
        <dbReference type="ARBA" id="ARBA00023239"/>
    </source>
</evidence>
<accession>A0A1I1Z6R0</accession>
<evidence type="ECO:0000313" key="8">
    <source>
        <dbReference type="EMBL" id="SFE27367.1"/>
    </source>
</evidence>
<dbReference type="Gene3D" id="1.20.200.10">
    <property type="entry name" value="Fumarase/aspartase (Central domain)"/>
    <property type="match status" value="1"/>
</dbReference>